<dbReference type="InterPro" id="IPR036396">
    <property type="entry name" value="Cyt_P450_sf"/>
</dbReference>
<dbReference type="GO" id="GO:0016705">
    <property type="term" value="F:oxidoreductase activity, acting on paired donors, with incorporation or reduction of molecular oxygen"/>
    <property type="evidence" value="ECO:0007669"/>
    <property type="project" value="InterPro"/>
</dbReference>
<evidence type="ECO:0000256" key="4">
    <source>
        <dbReference type="ARBA" id="ARBA00023004"/>
    </source>
</evidence>
<comment type="similarity">
    <text evidence="2">Belongs to the cytochrome P450 family.</text>
</comment>
<evidence type="ECO:0008006" key="7">
    <source>
        <dbReference type="Google" id="ProtNLM"/>
    </source>
</evidence>
<dbReference type="AlphaFoldDB" id="A0A2S4PMW1"/>
<keyword evidence="3" id="KW-0479">Metal-binding</keyword>
<comment type="cofactor">
    <cofactor evidence="1">
        <name>heme</name>
        <dbReference type="ChEBI" id="CHEBI:30413"/>
    </cofactor>
</comment>
<evidence type="ECO:0000256" key="3">
    <source>
        <dbReference type="ARBA" id="ARBA00022723"/>
    </source>
</evidence>
<organism evidence="5 6">
    <name type="scientific">Erysiphe pulchra</name>
    <dbReference type="NCBI Taxonomy" id="225359"/>
    <lineage>
        <taxon>Eukaryota</taxon>
        <taxon>Fungi</taxon>
        <taxon>Dikarya</taxon>
        <taxon>Ascomycota</taxon>
        <taxon>Pezizomycotina</taxon>
        <taxon>Leotiomycetes</taxon>
        <taxon>Erysiphales</taxon>
        <taxon>Erysiphaceae</taxon>
        <taxon>Erysiphe</taxon>
    </lineage>
</organism>
<dbReference type="EMBL" id="PEDP01001644">
    <property type="protein sequence ID" value="POS83377.1"/>
    <property type="molecule type" value="Genomic_DNA"/>
</dbReference>
<gene>
    <name evidence="5" type="ORF">EPUL_006694</name>
</gene>
<dbReference type="InterPro" id="IPR001128">
    <property type="entry name" value="Cyt_P450"/>
</dbReference>
<protein>
    <recommendedName>
        <fullName evidence="7">Cytochrome P450</fullName>
    </recommendedName>
</protein>
<dbReference type="Proteomes" id="UP000237438">
    <property type="component" value="Unassembled WGS sequence"/>
</dbReference>
<dbReference type="PANTHER" id="PTHR24305">
    <property type="entry name" value="CYTOCHROME P450"/>
    <property type="match status" value="1"/>
</dbReference>
<dbReference type="Gene3D" id="1.10.630.10">
    <property type="entry name" value="Cytochrome P450"/>
    <property type="match status" value="1"/>
</dbReference>
<sequence>MTEYVLKQIREKKRQSGEFGTLKLSSLVQNLTFRLIMRQFFPSVASPRDDAIEKLTEKINSMWMKSKNFKEETLERLETEKKHVLCLLSEVMSEKVEEGSKNPLNMIIPAYETLWRVVLLCFLETTFRNSTDERSVYIKIAEKFMQNPSLNTLDEKNPESINMGMIVKEALRLYPPTRRIYRQFNGSKECVNVEGLHRDPKIFGPNENEFQPRRWNGDEKKVLEQYLPFGYGKFKCPARNTVAPMMIAVLSSALIVEMGEDYSISEDLGQGPLPSDRNSFDHLSIKFSRYEKSNT</sequence>
<dbReference type="OrthoDB" id="10029320at2759"/>
<comment type="caution">
    <text evidence="5">The sequence shown here is derived from an EMBL/GenBank/DDBJ whole genome shotgun (WGS) entry which is preliminary data.</text>
</comment>
<evidence type="ECO:0000313" key="6">
    <source>
        <dbReference type="Proteomes" id="UP000237438"/>
    </source>
</evidence>
<dbReference type="GO" id="GO:0020037">
    <property type="term" value="F:heme binding"/>
    <property type="evidence" value="ECO:0007669"/>
    <property type="project" value="InterPro"/>
</dbReference>
<evidence type="ECO:0000256" key="1">
    <source>
        <dbReference type="ARBA" id="ARBA00001971"/>
    </source>
</evidence>
<evidence type="ECO:0000256" key="2">
    <source>
        <dbReference type="ARBA" id="ARBA00010617"/>
    </source>
</evidence>
<proteinExistence type="inferred from homology"/>
<reference evidence="5 6" key="1">
    <citation type="submission" date="2017-10" db="EMBL/GenBank/DDBJ databases">
        <title>Development of genomic resources for the powdery mildew, Erysiphe pulchra.</title>
        <authorList>
            <person name="Wadl P.A."/>
            <person name="Mack B.M."/>
            <person name="Moore G."/>
            <person name="Beltz S.B."/>
        </authorList>
    </citation>
    <scope>NUCLEOTIDE SEQUENCE [LARGE SCALE GENOMIC DNA]</scope>
    <source>
        <strain evidence="5">Cflorida</strain>
    </source>
</reference>
<dbReference type="GO" id="GO:0005506">
    <property type="term" value="F:iron ion binding"/>
    <property type="evidence" value="ECO:0007669"/>
    <property type="project" value="InterPro"/>
</dbReference>
<dbReference type="SUPFAM" id="SSF48264">
    <property type="entry name" value="Cytochrome P450"/>
    <property type="match status" value="1"/>
</dbReference>
<accession>A0A2S4PMW1</accession>
<dbReference type="STRING" id="225359.A0A2S4PMW1"/>
<name>A0A2S4PMW1_9PEZI</name>
<dbReference type="GO" id="GO:0004497">
    <property type="term" value="F:monooxygenase activity"/>
    <property type="evidence" value="ECO:0007669"/>
    <property type="project" value="InterPro"/>
</dbReference>
<dbReference type="InterPro" id="IPR050121">
    <property type="entry name" value="Cytochrome_P450_monoxygenase"/>
</dbReference>
<keyword evidence="6" id="KW-1185">Reference proteome</keyword>
<dbReference type="Pfam" id="PF00067">
    <property type="entry name" value="p450"/>
    <property type="match status" value="1"/>
</dbReference>
<keyword evidence="4" id="KW-0408">Iron</keyword>
<evidence type="ECO:0000313" key="5">
    <source>
        <dbReference type="EMBL" id="POS83377.1"/>
    </source>
</evidence>
<dbReference type="PANTHER" id="PTHR24305:SF232">
    <property type="entry name" value="P450, PUTATIVE (EUROFUNG)-RELATED"/>
    <property type="match status" value="1"/>
</dbReference>